<dbReference type="GO" id="GO:0051321">
    <property type="term" value="P:meiotic cell cycle"/>
    <property type="evidence" value="ECO:0007669"/>
    <property type="project" value="UniProtKB-KW"/>
</dbReference>
<gene>
    <name evidence="3" type="ORF">AJ79_04014</name>
</gene>
<dbReference type="AlphaFoldDB" id="A0A2B7XUW4"/>
<organism evidence="3 4">
    <name type="scientific">Helicocarpus griseus UAMH5409</name>
    <dbReference type="NCBI Taxonomy" id="1447875"/>
    <lineage>
        <taxon>Eukaryota</taxon>
        <taxon>Fungi</taxon>
        <taxon>Dikarya</taxon>
        <taxon>Ascomycota</taxon>
        <taxon>Pezizomycotina</taxon>
        <taxon>Eurotiomycetes</taxon>
        <taxon>Eurotiomycetidae</taxon>
        <taxon>Onygenales</taxon>
        <taxon>Ajellomycetaceae</taxon>
        <taxon>Helicocarpus</taxon>
    </lineage>
</organism>
<evidence type="ECO:0000256" key="2">
    <source>
        <dbReference type="SAM" id="MobiDB-lite"/>
    </source>
</evidence>
<dbReference type="Pfam" id="PF08631">
    <property type="entry name" value="SPO22"/>
    <property type="match status" value="1"/>
</dbReference>
<accession>A0A2B7XUW4</accession>
<keyword evidence="4" id="KW-1185">Reference proteome</keyword>
<dbReference type="PANTHER" id="PTHR40375:SF2">
    <property type="entry name" value="SPORULATION-SPECIFIC PROTEIN 22"/>
    <property type="match status" value="1"/>
</dbReference>
<proteinExistence type="predicted"/>
<feature type="region of interest" description="Disordered" evidence="2">
    <location>
        <begin position="905"/>
        <end position="926"/>
    </location>
</feature>
<dbReference type="STRING" id="1447875.A0A2B7XUW4"/>
<dbReference type="EMBL" id="PDNB01000053">
    <property type="protein sequence ID" value="PGH12790.1"/>
    <property type="molecule type" value="Genomic_DNA"/>
</dbReference>
<protein>
    <recommendedName>
        <fullName evidence="5">Protein ZIP4 homolog</fullName>
    </recommendedName>
</protein>
<evidence type="ECO:0008006" key="5">
    <source>
        <dbReference type="Google" id="ProtNLM"/>
    </source>
</evidence>
<feature type="region of interest" description="Disordered" evidence="2">
    <location>
        <begin position="1"/>
        <end position="53"/>
    </location>
</feature>
<reference evidence="3 4" key="1">
    <citation type="submission" date="2017-10" db="EMBL/GenBank/DDBJ databases">
        <title>Comparative genomics in systemic dimorphic fungi from Ajellomycetaceae.</title>
        <authorList>
            <person name="Munoz J.F."/>
            <person name="Mcewen J.G."/>
            <person name="Clay O.K."/>
            <person name="Cuomo C.A."/>
        </authorList>
    </citation>
    <scope>NUCLEOTIDE SEQUENCE [LARGE SCALE GENOMIC DNA]</scope>
    <source>
        <strain evidence="3 4">UAMH5409</strain>
    </source>
</reference>
<evidence type="ECO:0000313" key="4">
    <source>
        <dbReference type="Proteomes" id="UP000223968"/>
    </source>
</evidence>
<evidence type="ECO:0000256" key="1">
    <source>
        <dbReference type="ARBA" id="ARBA00023254"/>
    </source>
</evidence>
<feature type="compositionally biased region" description="Basic and acidic residues" evidence="2">
    <location>
        <begin position="905"/>
        <end position="919"/>
    </location>
</feature>
<dbReference type="PANTHER" id="PTHR40375">
    <property type="entry name" value="SPORULATION-SPECIFIC PROTEIN 22"/>
    <property type="match status" value="1"/>
</dbReference>
<dbReference type="Proteomes" id="UP000223968">
    <property type="component" value="Unassembled WGS sequence"/>
</dbReference>
<evidence type="ECO:0000313" key="3">
    <source>
        <dbReference type="EMBL" id="PGH12790.1"/>
    </source>
</evidence>
<dbReference type="GO" id="GO:0090173">
    <property type="term" value="P:regulation of synaptonemal complex assembly"/>
    <property type="evidence" value="ECO:0007669"/>
    <property type="project" value="InterPro"/>
</dbReference>
<dbReference type="InterPro" id="IPR013940">
    <property type="entry name" value="Spo22/ZIP4/TEX11"/>
</dbReference>
<comment type="caution">
    <text evidence="3">The sequence shown here is derived from an EMBL/GenBank/DDBJ whole genome shotgun (WGS) entry which is preliminary data.</text>
</comment>
<sequence length="992" mass="113488">MSQRPYKTKRDQMPFSDAAVERENRPAMAPPPIMIPPQTMDSPQDVASPPAMPPSQVLGAGKTKQALDFGTFFYNVLVKYTEGDDKTMFNVRLDTLDREIQNILRIQPDCSSADGALLDAMGTKLWNMCTRLIRGSSERGNTLVVLHSGLIRLHVEKHANYKDTYDDNIRLLKVALTTARGCLDVDQLDNCLLVLGKAAAREETLSKRNQSCVTDDKMVSKYSTEYYILRMILSWRQDQRDVTEYMFSQIDMAYIKFDPNMAARFAGVLYDIGKFMLSQGESLLATQWLQRAHEALPKCHVKRFSSDVGELRLSILIGRVRAYLVMGRPDSQAIVGSLLETLDREHGNRLPVIVLMLDAISREASPNCPRYHEKLCLMVRTVSAAKSNFELITRYIRRLKKWSPELAVNAQEQLLLQRLILHNDISLLERCFVTYIWMQTELQGLTAGLDALLSVAEKLNESLQNPLSEEATHASLVLLWKKASHAFEKKEFDITEKWCLLARHPIFQNAGEANKCKIRRRLMLCALGKSDTTKVRQMFNEMSEDSRSESLTHYLMYRVALLDKDVDLARNCLEALSKQDKGLENYILACVAEARHTRDNEQVSVAQRVLLDMLGKNLLDGVHLPVLLRFIIVTLVDELKNDGPRQSEIIETICKVFEISSENATKKHVFPEDNPFSQSELTWFSRSSYNLAVEYCTDLDPQHILSLVNTCIKFIYQYPDQLSLEEFYDIALRRLLCHFLGASLSIAQARLQTDTEAKRGYYIDTRNHIQNFRGTLCGDIKTPREDHYDDLLKKHRTLLVFDFEAAVRLGQWESLSEIIEESASYADDNLYGSFSDAIFCSDVPVENSSRVLQQIITNMIRCGQAKSVGKISRWIRCHFKLGLYSDVEMAESVLDQAYVFARDSHAHHQQNEEREKEQQESQTAPLPNCYPEEELEWLSTTTFNRAVDFYAESNDEASRRWGQKAVDLAGLMHDGGSLYRVLKEKFEGLRWE</sequence>
<dbReference type="OrthoDB" id="65716at2759"/>
<name>A0A2B7XUW4_9EURO</name>
<keyword evidence="1" id="KW-0469">Meiosis</keyword>
<dbReference type="InterPro" id="IPR039057">
    <property type="entry name" value="Spo22/ZIP4"/>
</dbReference>